<dbReference type="InterPro" id="IPR001810">
    <property type="entry name" value="F-box_dom"/>
</dbReference>
<reference evidence="3" key="1">
    <citation type="submission" date="2020-10" db="EMBL/GenBank/DDBJ databases">
        <authorList>
            <person name="Kikuchi T."/>
        </authorList>
    </citation>
    <scope>NUCLEOTIDE SEQUENCE</scope>
    <source>
        <strain evidence="3">NKZ352</strain>
    </source>
</reference>
<dbReference type="Proteomes" id="UP000835052">
    <property type="component" value="Unassembled WGS sequence"/>
</dbReference>
<dbReference type="GO" id="GO:0031146">
    <property type="term" value="P:SCF-dependent proteasomal ubiquitin-dependent protein catabolic process"/>
    <property type="evidence" value="ECO:0007669"/>
    <property type="project" value="TreeGrafter"/>
</dbReference>
<evidence type="ECO:0000313" key="3">
    <source>
        <dbReference type="EMBL" id="CAD6185536.1"/>
    </source>
</evidence>
<dbReference type="InterPro" id="IPR036047">
    <property type="entry name" value="F-box-like_dom_sf"/>
</dbReference>
<dbReference type="PROSITE" id="PS50181">
    <property type="entry name" value="FBOX"/>
    <property type="match status" value="1"/>
</dbReference>
<dbReference type="OrthoDB" id="2117972at2759"/>
<dbReference type="PANTHER" id="PTHR12874:SF29">
    <property type="entry name" value="F-BOX ONLY PROTEIN 9"/>
    <property type="match status" value="1"/>
</dbReference>
<dbReference type="Pfam" id="PF19270">
    <property type="entry name" value="FBO_C"/>
    <property type="match status" value="1"/>
</dbReference>
<dbReference type="AlphaFoldDB" id="A0A8S1GQ60"/>
<proteinExistence type="predicted"/>
<dbReference type="EMBL" id="CAJGYM010000002">
    <property type="protein sequence ID" value="CAD6185536.1"/>
    <property type="molecule type" value="Genomic_DNA"/>
</dbReference>
<protein>
    <recommendedName>
        <fullName evidence="2">F-box domain-containing protein</fullName>
    </recommendedName>
</protein>
<dbReference type="GO" id="GO:0005737">
    <property type="term" value="C:cytoplasm"/>
    <property type="evidence" value="ECO:0007669"/>
    <property type="project" value="TreeGrafter"/>
</dbReference>
<dbReference type="PANTHER" id="PTHR12874">
    <property type="entry name" value="F-BOX ONLY PROTEIN 48-RELATED"/>
    <property type="match status" value="1"/>
</dbReference>
<name>A0A8S1GQ60_9PELO</name>
<dbReference type="GO" id="GO:0019005">
    <property type="term" value="C:SCF ubiquitin ligase complex"/>
    <property type="evidence" value="ECO:0007669"/>
    <property type="project" value="TreeGrafter"/>
</dbReference>
<gene>
    <name evidence="3" type="ORF">CAUJ_LOCUS1455</name>
</gene>
<evidence type="ECO:0000259" key="2">
    <source>
        <dbReference type="PROSITE" id="PS50181"/>
    </source>
</evidence>
<dbReference type="InterPro" id="IPR045464">
    <property type="entry name" value="Hrt3/FBXO9_C"/>
</dbReference>
<evidence type="ECO:0000313" key="4">
    <source>
        <dbReference type="Proteomes" id="UP000835052"/>
    </source>
</evidence>
<keyword evidence="1" id="KW-0833">Ubl conjugation pathway</keyword>
<organism evidence="3 4">
    <name type="scientific">Caenorhabditis auriculariae</name>
    <dbReference type="NCBI Taxonomy" id="2777116"/>
    <lineage>
        <taxon>Eukaryota</taxon>
        <taxon>Metazoa</taxon>
        <taxon>Ecdysozoa</taxon>
        <taxon>Nematoda</taxon>
        <taxon>Chromadorea</taxon>
        <taxon>Rhabditida</taxon>
        <taxon>Rhabditina</taxon>
        <taxon>Rhabditomorpha</taxon>
        <taxon>Rhabditoidea</taxon>
        <taxon>Rhabditidae</taxon>
        <taxon>Peloderinae</taxon>
        <taxon>Caenorhabditis</taxon>
    </lineage>
</organism>
<dbReference type="SUPFAM" id="SSF81383">
    <property type="entry name" value="F-box domain"/>
    <property type="match status" value="1"/>
</dbReference>
<accession>A0A8S1GQ60</accession>
<feature type="domain" description="F-box" evidence="2">
    <location>
        <begin position="79"/>
        <end position="130"/>
    </location>
</feature>
<evidence type="ECO:0000256" key="1">
    <source>
        <dbReference type="ARBA" id="ARBA00022786"/>
    </source>
</evidence>
<comment type="caution">
    <text evidence="3">The sequence shown here is derived from an EMBL/GenBank/DDBJ whole genome shotgun (WGS) entry which is preliminary data.</text>
</comment>
<keyword evidence="4" id="KW-1185">Reference proteome</keyword>
<sequence length="341" mass="40099">MLNRKRHAICFNQLANAKKLETCPTLLSYTRKPSDFNKEIKDDNLTLNEKQILRNNLIEKIKATVDEKGAFFEKDKSGPCELLNLPRELLQLIVRNVLLPDFDVLSIERLSLTSSFFYILTTEELLWKSANTQKSFYKSDESAESDWPTDPTLDLRMQFLTTPHVMFNGCYISKTSYIRQGDNTFQASEYQPWHTVTYFRVMRFHSNGWLYSTTVADNPMKASETLCGKTPRTVKAVMRGRWYLNGNIITSTLHRPGDTPQKMKITTRKREQVLYHHGVKEQNYEITLKLEPCHTMRWRLHWVSNKHFIRYFNGDSEESSFETNTKRFPALKFFPYSTPRF</sequence>